<evidence type="ECO:0000259" key="9">
    <source>
        <dbReference type="PROSITE" id="PS50900"/>
    </source>
</evidence>
<dbReference type="FunFam" id="2.20.100.10:FF:000030">
    <property type="entry name" value="A disintegrin and metalloproteinase with thrombospondin motifs 3"/>
    <property type="match status" value="1"/>
</dbReference>
<dbReference type="Gene3D" id="2.20.100.10">
    <property type="entry name" value="Thrombospondin type-1 (TSP1) repeat"/>
    <property type="match status" value="3"/>
</dbReference>
<dbReference type="PROSITE" id="PS50092">
    <property type="entry name" value="TSP1"/>
    <property type="match status" value="3"/>
</dbReference>
<evidence type="ECO:0000256" key="2">
    <source>
        <dbReference type="ARBA" id="ARBA00022525"/>
    </source>
</evidence>
<dbReference type="GO" id="GO:0031012">
    <property type="term" value="C:extracellular matrix"/>
    <property type="evidence" value="ECO:0007669"/>
    <property type="project" value="TreeGrafter"/>
</dbReference>
<evidence type="ECO:0000256" key="4">
    <source>
        <dbReference type="ARBA" id="ARBA00022729"/>
    </source>
</evidence>
<keyword evidence="2" id="KW-0964">Secreted</keyword>
<dbReference type="Pfam" id="PF05986">
    <property type="entry name" value="ADAMTS_spacer1"/>
    <property type="match status" value="1"/>
</dbReference>
<dbReference type="SUPFAM" id="SSF55486">
    <property type="entry name" value="Metalloproteases ('zincins'), catalytic domain"/>
    <property type="match status" value="1"/>
</dbReference>
<dbReference type="Pfam" id="PF01562">
    <property type="entry name" value="Pep_M12B_propep"/>
    <property type="match status" value="1"/>
</dbReference>
<dbReference type="InterPro" id="IPR000884">
    <property type="entry name" value="TSP1_rpt"/>
</dbReference>
<dbReference type="PROSITE" id="PS50900">
    <property type="entry name" value="PLAC"/>
    <property type="match status" value="1"/>
</dbReference>
<dbReference type="InterPro" id="IPR036383">
    <property type="entry name" value="TSP1_rpt_sf"/>
</dbReference>
<comment type="subcellular location">
    <subcellularLocation>
        <location evidence="1">Secreted</location>
        <location evidence="1">Extracellular space</location>
        <location evidence="1">Extracellular matrix</location>
    </subcellularLocation>
</comment>
<reference evidence="10 11" key="1">
    <citation type="journal article" date="2019" name="PLoS ONE">
        <title>Genomic analyses reveal an absence of contemporary introgressive admixture between fin whales and blue whales, despite known hybrids.</title>
        <authorList>
            <person name="Westbury M.V."/>
            <person name="Petersen B."/>
            <person name="Lorenzen E.D."/>
        </authorList>
    </citation>
    <scope>NUCLEOTIDE SEQUENCE [LARGE SCALE GENOMIC DNA]</scope>
    <source>
        <strain evidence="10">FinWhale-01</strain>
    </source>
</reference>
<dbReference type="PANTHER" id="PTHR13723:SF24">
    <property type="entry name" value="A DISINTEGRIN AND METALLOPROTEINASE WITH THROMBOSPONDIN MOTIFS 14"/>
    <property type="match status" value="1"/>
</dbReference>
<dbReference type="InterPro" id="IPR010909">
    <property type="entry name" value="PLAC"/>
</dbReference>
<organism evidence="10 11">
    <name type="scientific">Balaenoptera physalus</name>
    <name type="common">Fin whale</name>
    <name type="synonym">Balaena physalus</name>
    <dbReference type="NCBI Taxonomy" id="9770"/>
    <lineage>
        <taxon>Eukaryota</taxon>
        <taxon>Metazoa</taxon>
        <taxon>Chordata</taxon>
        <taxon>Craniata</taxon>
        <taxon>Vertebrata</taxon>
        <taxon>Euteleostomi</taxon>
        <taxon>Mammalia</taxon>
        <taxon>Eutheria</taxon>
        <taxon>Laurasiatheria</taxon>
        <taxon>Artiodactyla</taxon>
        <taxon>Whippomorpha</taxon>
        <taxon>Cetacea</taxon>
        <taxon>Mysticeti</taxon>
        <taxon>Balaenopteridae</taxon>
        <taxon>Balaenoptera</taxon>
    </lineage>
</organism>
<keyword evidence="11" id="KW-1185">Reference proteome</keyword>
<protein>
    <recommendedName>
        <fullName evidence="9">PLAC domain-containing protein</fullName>
    </recommendedName>
</protein>
<evidence type="ECO:0000313" key="11">
    <source>
        <dbReference type="Proteomes" id="UP000437017"/>
    </source>
</evidence>
<dbReference type="Gene3D" id="2.60.120.830">
    <property type="match status" value="1"/>
</dbReference>
<gene>
    <name evidence="10" type="ORF">E2I00_001293</name>
</gene>
<dbReference type="InterPro" id="IPR024079">
    <property type="entry name" value="MetalloPept_cat_dom_sf"/>
</dbReference>
<dbReference type="OrthoDB" id="5855429at2759"/>
<dbReference type="GO" id="GO:0030198">
    <property type="term" value="P:extracellular matrix organization"/>
    <property type="evidence" value="ECO:0007669"/>
    <property type="project" value="TreeGrafter"/>
</dbReference>
<dbReference type="GO" id="GO:0006508">
    <property type="term" value="P:proteolysis"/>
    <property type="evidence" value="ECO:0007669"/>
    <property type="project" value="TreeGrafter"/>
</dbReference>
<feature type="region of interest" description="Disordered" evidence="8">
    <location>
        <begin position="46"/>
        <end position="71"/>
    </location>
</feature>
<evidence type="ECO:0000256" key="1">
    <source>
        <dbReference type="ARBA" id="ARBA00004498"/>
    </source>
</evidence>
<keyword evidence="6" id="KW-1015">Disulfide bond</keyword>
<evidence type="ECO:0000256" key="7">
    <source>
        <dbReference type="ARBA" id="ARBA00023180"/>
    </source>
</evidence>
<keyword evidence="7" id="KW-0325">Glycoprotein</keyword>
<sequence>MLDIIQNIIFPLESQAELRFSRKLSDYGVTVPCSTDSQGRFLSHVVSGPPAASSGSTEVDGPPAPLSHSGHLRVARSPLRPKGVTLQPGRGGRSSLYFNVTVSGEELHLHLRPNRRLVVPGASVEWQEDFRELFRQPLQRECVYTGGVTGMPGAAVAISNCDGLVDEIYHDESLGVHINIALVRLIMVGYRQSLSLIERGNPSRSLEQVCRWAHSQQRQDPGHAEHHDHVVFLTRQDFGPSGTQGTVFAVARLGMEHDGQGNGCADETSLGSVMAPLVQAAFHRFHWSHCSKLELSRYLPSYDCLLDDPFAPAWPRPPELPGIDYSMDEQCRFDFGTGYHTCSAVSSHGLCQLDASPAYGGRLCSGPMFQYQVCNGEECPGPYEDFRAQQCAKRNSYYVHQNAKHSWIPYEPDDDAQKCELICQSEDTGDVVFMNQVVHDGTRCSYRDPYSICARGECVVGALKLVQIPAGARHIQVEELEKVPHHIAVKNQVTGSFILNPKGKEATSRTFTAMGLEWEYVVEDAKESLKTSGPLPEAIAILETDTYEWALKNWAPCTKACGGGIQFTKYGCRRRRDHHLVQRHLCDHRKRPKPIRRRCNQHPCAQPAWVTEEWGACSRSCGKLGVQTRGVQCLLPLSNGTHKAMPAKACPGDRPEARRPCHRVPCPAQWRTGAWSQCSVTCGEGVQLRQVVCRANASSLGQCEGDKPDTVQVCSLPACGGNLQNSTVRADVRELVTAEGEWMPQSGPLDPINKISSTEPCVEDRSIFCQMEVLDRYCSIPGYHRLCCESCTKKASGPDASPDPSLASPPPFSTPGSPFRGPKSPPEAVEPAVGPAGSDDHQHGRPTQLPGPLGTSSPVSQRRFAAQKLNPTVFWGTSPSAPRGLPWGWAGAPTPVSEDKGQLREDPKHPGPSLPTTSPGT</sequence>
<comment type="caution">
    <text evidence="10">The sequence shown here is derived from an EMBL/GenBank/DDBJ whole genome shotgun (WGS) entry which is preliminary data.</text>
</comment>
<name>A0A643CDQ3_BALPH</name>
<evidence type="ECO:0000256" key="6">
    <source>
        <dbReference type="ARBA" id="ARBA00023157"/>
    </source>
</evidence>
<dbReference type="Gene3D" id="3.40.390.10">
    <property type="entry name" value="Collagenase (Catalytic Domain)"/>
    <property type="match status" value="2"/>
</dbReference>
<feature type="compositionally biased region" description="Low complexity" evidence="8">
    <location>
        <begin position="814"/>
        <end position="837"/>
    </location>
</feature>
<keyword evidence="4" id="KW-0732">Signal</keyword>
<dbReference type="Pfam" id="PF19030">
    <property type="entry name" value="TSP1_ADAMTS"/>
    <property type="match status" value="3"/>
</dbReference>
<feature type="domain" description="PLAC" evidence="9">
    <location>
        <begin position="757"/>
        <end position="795"/>
    </location>
</feature>
<keyword evidence="5" id="KW-0677">Repeat</keyword>
<dbReference type="PANTHER" id="PTHR13723">
    <property type="entry name" value="ADAMTS A DISINTEGRIN AND METALLOPROTEASE WITH THROMBOSPONDIN MOTIFS PROTEASE"/>
    <property type="match status" value="1"/>
</dbReference>
<dbReference type="InterPro" id="IPR050439">
    <property type="entry name" value="ADAMTS_ADAMTS-like"/>
</dbReference>
<dbReference type="EMBL" id="SGJD01001768">
    <property type="protein sequence ID" value="KAB0398333.1"/>
    <property type="molecule type" value="Genomic_DNA"/>
</dbReference>
<evidence type="ECO:0000256" key="3">
    <source>
        <dbReference type="ARBA" id="ARBA00022530"/>
    </source>
</evidence>
<evidence type="ECO:0000313" key="10">
    <source>
        <dbReference type="EMBL" id="KAB0398333.1"/>
    </source>
</evidence>
<accession>A0A643CDQ3</accession>
<dbReference type="Proteomes" id="UP000437017">
    <property type="component" value="Unassembled WGS sequence"/>
</dbReference>
<dbReference type="FunFam" id="2.20.100.10:FF:000011">
    <property type="entry name" value="A disintegrin and metalloproteinase with thrombospondin motifs 3"/>
    <property type="match status" value="1"/>
</dbReference>
<dbReference type="InterPro" id="IPR010294">
    <property type="entry name" value="ADAMTS_spacer1"/>
</dbReference>
<dbReference type="SMART" id="SM00209">
    <property type="entry name" value="TSP1"/>
    <property type="match status" value="3"/>
</dbReference>
<feature type="compositionally biased region" description="Basic and acidic residues" evidence="8">
    <location>
        <begin position="897"/>
        <end position="909"/>
    </location>
</feature>
<feature type="region of interest" description="Disordered" evidence="8">
    <location>
        <begin position="798"/>
        <end position="921"/>
    </location>
</feature>
<dbReference type="GO" id="GO:0004222">
    <property type="term" value="F:metalloendopeptidase activity"/>
    <property type="evidence" value="ECO:0007669"/>
    <property type="project" value="TreeGrafter"/>
</dbReference>
<evidence type="ECO:0000256" key="8">
    <source>
        <dbReference type="SAM" id="MobiDB-lite"/>
    </source>
</evidence>
<dbReference type="SUPFAM" id="SSF82895">
    <property type="entry name" value="TSP-1 type 1 repeat"/>
    <property type="match status" value="3"/>
</dbReference>
<dbReference type="AlphaFoldDB" id="A0A643CDQ3"/>
<proteinExistence type="predicted"/>
<keyword evidence="3" id="KW-0272">Extracellular matrix</keyword>
<evidence type="ECO:0000256" key="5">
    <source>
        <dbReference type="ARBA" id="ARBA00022737"/>
    </source>
</evidence>
<dbReference type="InterPro" id="IPR002870">
    <property type="entry name" value="Peptidase_M12B_N"/>
</dbReference>